<evidence type="ECO:0000256" key="1">
    <source>
        <dbReference type="SAM" id="MobiDB-lite"/>
    </source>
</evidence>
<proteinExistence type="predicted"/>
<feature type="compositionally biased region" description="Polar residues" evidence="1">
    <location>
        <begin position="483"/>
        <end position="492"/>
    </location>
</feature>
<evidence type="ECO:0000313" key="3">
    <source>
        <dbReference type="EMBL" id="GIL64149.1"/>
    </source>
</evidence>
<feature type="compositionally biased region" description="Polar residues" evidence="1">
    <location>
        <begin position="393"/>
        <end position="403"/>
    </location>
</feature>
<organism evidence="3 4">
    <name type="scientific">Volvox africanus</name>
    <dbReference type="NCBI Taxonomy" id="51714"/>
    <lineage>
        <taxon>Eukaryota</taxon>
        <taxon>Viridiplantae</taxon>
        <taxon>Chlorophyta</taxon>
        <taxon>core chlorophytes</taxon>
        <taxon>Chlorophyceae</taxon>
        <taxon>CS clade</taxon>
        <taxon>Chlamydomonadales</taxon>
        <taxon>Volvocaceae</taxon>
        <taxon>Volvox</taxon>
    </lineage>
</organism>
<dbReference type="PANTHER" id="PTHR11319:SF35">
    <property type="entry name" value="OUTER MEMBRANE PROTEIN PMPC-RELATED"/>
    <property type="match status" value="1"/>
</dbReference>
<feature type="region of interest" description="Disordered" evidence="1">
    <location>
        <begin position="439"/>
        <end position="492"/>
    </location>
</feature>
<evidence type="ECO:0000313" key="4">
    <source>
        <dbReference type="Proteomes" id="UP000747399"/>
    </source>
</evidence>
<feature type="region of interest" description="Disordered" evidence="1">
    <location>
        <begin position="389"/>
        <end position="423"/>
    </location>
</feature>
<accession>A0A8J4BRY9</accession>
<feature type="transmembrane region" description="Helical" evidence="2">
    <location>
        <begin position="80"/>
        <end position="101"/>
    </location>
</feature>
<comment type="caution">
    <text evidence="3">The sequence shown here is derived from an EMBL/GenBank/DDBJ whole genome shotgun (WGS) entry which is preliminary data.</text>
</comment>
<dbReference type="PANTHER" id="PTHR11319">
    <property type="entry name" value="G PROTEIN-COUPLED RECEPTOR-RELATED"/>
    <property type="match status" value="1"/>
</dbReference>
<keyword evidence="2" id="KW-0812">Transmembrane</keyword>
<dbReference type="Proteomes" id="UP000747399">
    <property type="component" value="Unassembled WGS sequence"/>
</dbReference>
<name>A0A8J4BRY9_9CHLO</name>
<evidence type="ECO:0000256" key="2">
    <source>
        <dbReference type="SAM" id="Phobius"/>
    </source>
</evidence>
<feature type="region of interest" description="Disordered" evidence="1">
    <location>
        <begin position="310"/>
        <end position="350"/>
    </location>
</feature>
<keyword evidence="2" id="KW-0472">Membrane</keyword>
<keyword evidence="2" id="KW-1133">Transmembrane helix</keyword>
<feature type="transmembrane region" description="Helical" evidence="2">
    <location>
        <begin position="6"/>
        <end position="33"/>
    </location>
</feature>
<evidence type="ECO:0008006" key="5">
    <source>
        <dbReference type="Google" id="ProtNLM"/>
    </source>
</evidence>
<reference evidence="3" key="1">
    <citation type="journal article" date="2021" name="Proc. Natl. Acad. Sci. U.S.A.">
        <title>Three genomes in the algal genus Volvox reveal the fate of a haploid sex-determining region after a transition to homothallism.</title>
        <authorList>
            <person name="Yamamoto K."/>
            <person name="Hamaji T."/>
            <person name="Kawai-Toyooka H."/>
            <person name="Matsuzaki R."/>
            <person name="Takahashi F."/>
            <person name="Nishimura Y."/>
            <person name="Kawachi M."/>
            <person name="Noguchi H."/>
            <person name="Minakuchi Y."/>
            <person name="Umen J.G."/>
            <person name="Toyoda A."/>
            <person name="Nozaki H."/>
        </authorList>
    </citation>
    <scope>NUCLEOTIDE SEQUENCE</scope>
    <source>
        <strain evidence="3">NIES-3780</strain>
    </source>
</reference>
<feature type="compositionally biased region" description="Pro residues" evidence="1">
    <location>
        <begin position="442"/>
        <end position="452"/>
    </location>
</feature>
<keyword evidence="4" id="KW-1185">Reference proteome</keyword>
<sequence>MLRKLAIVVVIVFLGSASPSLQVLTALGIIMSAMIAQISARPYKHQRMNDLERLSLLATMVMLYCALFFVSDIPMVAKSVLGAVLMVFNLVVIAFLAYNIIYEFILGVIWKIDQHSNADGVLTWEDVWVYVEKVHSGKRYTPALVHCLRACESCTICCYNTVTWPVRSARAAGRYLRRGSRRMRSKSFRASSSVVVGARGSSRSAALLGNREGSISSAVAVGGGRGDGGSGGGDGSLSVRRGAQISSAVGADARSSRYTAVVPILLVPPVPERMDNAHSDLEIKSASIRPPQPPPRTAAAAVGIAAEAAPPLPGSGGDVTPTSWGPAGSGVDGNTEDVSMSPPLPMTSGRQTLSGLTAMVATALTPSGAGGHSSADPAATAAGGATASATASINFPPSSQQLTDGGGCRLPPPNGTSSRQSSRSSITFAAALGLRTGAIAPMVPPSSPPPPRRVSASAWPQADAGGREAPAPTGTAPTADAGRSTNGVNAAQ</sequence>
<dbReference type="AlphaFoldDB" id="A0A8J4BRY9"/>
<protein>
    <recommendedName>
        <fullName evidence="5">TRP C-terminal domain-containing protein</fullName>
    </recommendedName>
</protein>
<dbReference type="EMBL" id="BNCO01000063">
    <property type="protein sequence ID" value="GIL64149.1"/>
    <property type="molecule type" value="Genomic_DNA"/>
</dbReference>
<feature type="compositionally biased region" description="Low complexity" evidence="1">
    <location>
        <begin position="467"/>
        <end position="482"/>
    </location>
</feature>
<feature type="transmembrane region" description="Helical" evidence="2">
    <location>
        <begin position="54"/>
        <end position="74"/>
    </location>
</feature>
<gene>
    <name evidence="3" type="ORF">Vafri_18108</name>
</gene>